<dbReference type="AlphaFoldDB" id="A0A1G7FNK4"/>
<proteinExistence type="predicted"/>
<dbReference type="EMBL" id="FNAV01000007">
    <property type="protein sequence ID" value="SDE77434.1"/>
    <property type="molecule type" value="Genomic_DNA"/>
</dbReference>
<keyword evidence="2" id="KW-1185">Reference proteome</keyword>
<dbReference type="Proteomes" id="UP000198994">
    <property type="component" value="Unassembled WGS sequence"/>
</dbReference>
<reference evidence="2" key="1">
    <citation type="submission" date="2016-10" db="EMBL/GenBank/DDBJ databases">
        <authorList>
            <person name="Varghese N."/>
            <person name="Submissions S."/>
        </authorList>
    </citation>
    <scope>NUCLEOTIDE SEQUENCE [LARGE SCALE GENOMIC DNA]</scope>
    <source>
        <strain evidence="2">DSM 10146</strain>
    </source>
</reference>
<evidence type="ECO:0000313" key="2">
    <source>
        <dbReference type="Proteomes" id="UP000198994"/>
    </source>
</evidence>
<dbReference type="RefSeq" id="WP_131822011.1">
    <property type="nucleotide sequence ID" value="NZ_FNAV01000007.1"/>
</dbReference>
<dbReference type="STRING" id="282683.SAMN04488105_107195"/>
<dbReference type="OrthoDB" id="9767994at2"/>
<name>A0A1G7FNK4_9RHOB</name>
<gene>
    <name evidence="1" type="ORF">SAMN04488105_107195</name>
</gene>
<accession>A0A1G7FNK4</accession>
<organism evidence="1 2">
    <name type="scientific">Salipiger thiooxidans</name>
    <dbReference type="NCBI Taxonomy" id="282683"/>
    <lineage>
        <taxon>Bacteria</taxon>
        <taxon>Pseudomonadati</taxon>
        <taxon>Pseudomonadota</taxon>
        <taxon>Alphaproteobacteria</taxon>
        <taxon>Rhodobacterales</taxon>
        <taxon>Roseobacteraceae</taxon>
        <taxon>Salipiger</taxon>
    </lineage>
</organism>
<protein>
    <submittedName>
        <fullName evidence="1">Isoquinoline 1-oxidoreductase, beta subunit</fullName>
    </submittedName>
</protein>
<sequence>MVYEASGRRAAHGDLAAAAMDTPAPAEPVLKDPAGFRWIGSDLRLFGVRAKSTDRQSYAIDVAVDCMLLAAPRPHATLVHQPGRD</sequence>
<evidence type="ECO:0000313" key="1">
    <source>
        <dbReference type="EMBL" id="SDE77434.1"/>
    </source>
</evidence>